<evidence type="ECO:0000256" key="2">
    <source>
        <dbReference type="ARBA" id="ARBA00001936"/>
    </source>
</evidence>
<dbReference type="EC" id="3.4.11.18" evidence="8"/>
<evidence type="ECO:0000313" key="11">
    <source>
        <dbReference type="Proteomes" id="UP000675968"/>
    </source>
</evidence>
<dbReference type="SUPFAM" id="SSF55920">
    <property type="entry name" value="Creatinase/aminopeptidase"/>
    <property type="match status" value="1"/>
</dbReference>
<dbReference type="Proteomes" id="UP000675968">
    <property type="component" value="Unassembled WGS sequence"/>
</dbReference>
<dbReference type="PRINTS" id="PR00599">
    <property type="entry name" value="MAPEPTIDASE"/>
</dbReference>
<comment type="similarity">
    <text evidence="8">Belongs to the peptidase M24A family.</text>
</comment>
<feature type="domain" description="Peptidase M24" evidence="9">
    <location>
        <begin position="9"/>
        <end position="199"/>
    </location>
</feature>
<evidence type="ECO:0000256" key="1">
    <source>
        <dbReference type="ARBA" id="ARBA00000294"/>
    </source>
</evidence>
<evidence type="ECO:0000256" key="4">
    <source>
        <dbReference type="ARBA" id="ARBA00022438"/>
    </source>
</evidence>
<dbReference type="InterPro" id="IPR018349">
    <property type="entry name" value="Pept_M24A_MAP2_BS"/>
</dbReference>
<comment type="cofactor">
    <cofactor evidence="3">
        <name>Fe(2+)</name>
        <dbReference type="ChEBI" id="CHEBI:29033"/>
    </cofactor>
</comment>
<proteinExistence type="inferred from homology"/>
<dbReference type="GO" id="GO:0004239">
    <property type="term" value="F:initiator methionyl aminopeptidase activity"/>
    <property type="evidence" value="ECO:0007669"/>
    <property type="project" value="UniProtKB-EC"/>
</dbReference>
<protein>
    <recommendedName>
        <fullName evidence="8">Methionine aminopeptidase</fullName>
        <ecNumber evidence="8">3.4.11.18</ecNumber>
    </recommendedName>
</protein>
<evidence type="ECO:0000256" key="6">
    <source>
        <dbReference type="ARBA" id="ARBA00022723"/>
    </source>
</evidence>
<dbReference type="InterPro" id="IPR050247">
    <property type="entry name" value="Met_Aminopeptidase_Type2"/>
</dbReference>
<dbReference type="InterPro" id="IPR000994">
    <property type="entry name" value="Pept_M24"/>
</dbReference>
<dbReference type="InterPro" id="IPR036388">
    <property type="entry name" value="WH-like_DNA-bd_sf"/>
</dbReference>
<dbReference type="Gene3D" id="1.10.10.10">
    <property type="entry name" value="Winged helix-like DNA-binding domain superfamily/Winged helix DNA-binding domain"/>
    <property type="match status" value="1"/>
</dbReference>
<dbReference type="Gene3D" id="3.90.230.10">
    <property type="entry name" value="Creatinase/methionine aminopeptidase superfamily"/>
    <property type="match status" value="1"/>
</dbReference>
<dbReference type="GO" id="GO:0005737">
    <property type="term" value="C:cytoplasm"/>
    <property type="evidence" value="ECO:0007669"/>
    <property type="project" value="TreeGrafter"/>
</dbReference>
<dbReference type="GO" id="GO:0046872">
    <property type="term" value="F:metal ion binding"/>
    <property type="evidence" value="ECO:0007669"/>
    <property type="project" value="UniProtKB-KW"/>
</dbReference>
<dbReference type="PROSITE" id="PS01202">
    <property type="entry name" value="MAP_2"/>
    <property type="match status" value="1"/>
</dbReference>
<sequence length="303" mass="33007">MDYSVRKNYELAGKIHKAAMKKAEKNVQPEKKLLNIAEELEQFLLEQVAETKKEGGLAFPVNLSVNHEAAHATPGISDETVLLQTDLLKVDIGVHIDGFIADGAKSFNFSNDHAKQIEANEAALEAALSMVKPGAEIKKVGEVVEPLLEKAGFKVVSNLTGHGVAEYVQHAPPSVPNVRNNSFGKFEDGMAIAIEPFATTGRGTIADSSQIEIFSVEEERSVRDPHARKILEFAKANFASLPFAERQLAELKLSEFSRKVGLRELVKAGVLHSYPVLVEQKGAFVSQAEKTVIIDGNEAIIIN</sequence>
<comment type="cofactor">
    <cofactor evidence="2">
        <name>Mn(2+)</name>
        <dbReference type="ChEBI" id="CHEBI:29035"/>
    </cofactor>
</comment>
<dbReference type="GO" id="GO:0006508">
    <property type="term" value="P:proteolysis"/>
    <property type="evidence" value="ECO:0007669"/>
    <property type="project" value="UniProtKB-KW"/>
</dbReference>
<dbReference type="AlphaFoldDB" id="A0A8T4LDV0"/>
<evidence type="ECO:0000256" key="7">
    <source>
        <dbReference type="ARBA" id="ARBA00022801"/>
    </source>
</evidence>
<evidence type="ECO:0000256" key="8">
    <source>
        <dbReference type="RuleBase" id="RU003653"/>
    </source>
</evidence>
<evidence type="ECO:0000256" key="3">
    <source>
        <dbReference type="ARBA" id="ARBA00001954"/>
    </source>
</evidence>
<organism evidence="10 11">
    <name type="scientific">Candidatus Iainarchaeum sp</name>
    <dbReference type="NCBI Taxonomy" id="3101447"/>
    <lineage>
        <taxon>Archaea</taxon>
        <taxon>Candidatus Iainarchaeota</taxon>
        <taxon>Candidatus Iainarchaeia</taxon>
        <taxon>Candidatus Iainarchaeales</taxon>
        <taxon>Candidatus Iainarchaeaceae</taxon>
        <taxon>Candidatus Iainarchaeum</taxon>
    </lineage>
</organism>
<dbReference type="PANTHER" id="PTHR45777">
    <property type="entry name" value="METHIONINE AMINOPEPTIDASE 2"/>
    <property type="match status" value="1"/>
</dbReference>
<comment type="caution">
    <text evidence="10">The sequence shown here is derived from an EMBL/GenBank/DDBJ whole genome shotgun (WGS) entry which is preliminary data.</text>
</comment>
<keyword evidence="6 8" id="KW-0479">Metal-binding</keyword>
<keyword evidence="5 8" id="KW-0645">Protease</keyword>
<comment type="function">
    <text evidence="8">Removes the N-terminal methionine from nascent proteins. The N-terminal methionine is often cleaved when the second residue in the primary sequence is small and uncharged (Met-Ala-, Cys, Gly, Pro, Ser, Thr, or Val).</text>
</comment>
<dbReference type="NCBIfam" id="TIGR00501">
    <property type="entry name" value="met_pdase_II"/>
    <property type="match status" value="1"/>
</dbReference>
<evidence type="ECO:0000313" key="10">
    <source>
        <dbReference type="EMBL" id="MBS3061465.1"/>
    </source>
</evidence>
<comment type="catalytic activity">
    <reaction evidence="1 8">
        <text>Release of N-terminal amino acids, preferentially methionine, from peptides and arylamides.</text>
        <dbReference type="EC" id="3.4.11.18"/>
    </reaction>
</comment>
<evidence type="ECO:0000259" key="9">
    <source>
        <dbReference type="Pfam" id="PF00557"/>
    </source>
</evidence>
<comment type="cofactor">
    <cofactor evidence="8">
        <name>Co(2+)</name>
        <dbReference type="ChEBI" id="CHEBI:48828"/>
    </cofactor>
    <cofactor evidence="8">
        <name>Zn(2+)</name>
        <dbReference type="ChEBI" id="CHEBI:29105"/>
    </cofactor>
    <cofactor evidence="8">
        <name>Mn(2+)</name>
        <dbReference type="ChEBI" id="CHEBI:29035"/>
    </cofactor>
    <cofactor evidence="8">
        <name>Fe(2+)</name>
        <dbReference type="ChEBI" id="CHEBI:29033"/>
    </cofactor>
    <text evidence="8">Binds 2 divalent metal cations per subunit. Has a high-affinity and a low affinity metal-binding site. The true nature of the physiological cofactor is under debate. The enzyme is active with cobalt, zinc, manganese or divalent iron ions.</text>
</comment>
<gene>
    <name evidence="10" type="primary">map</name>
    <name evidence="10" type="ORF">J4215_02675</name>
</gene>
<dbReference type="GO" id="GO:0070006">
    <property type="term" value="F:metalloaminopeptidase activity"/>
    <property type="evidence" value="ECO:0007669"/>
    <property type="project" value="InterPro"/>
</dbReference>
<keyword evidence="7 10" id="KW-0378">Hydrolase</keyword>
<accession>A0A8T4LDV0</accession>
<dbReference type="InterPro" id="IPR036005">
    <property type="entry name" value="Creatinase/aminopeptidase-like"/>
</dbReference>
<reference evidence="10" key="1">
    <citation type="submission" date="2021-03" db="EMBL/GenBank/DDBJ databases">
        <authorList>
            <person name="Jaffe A."/>
        </authorList>
    </citation>
    <scope>NUCLEOTIDE SEQUENCE</scope>
    <source>
        <strain evidence="10">RIFCSPLOWO2_01_FULL_AR10_48_17</strain>
    </source>
</reference>
<keyword evidence="4 8" id="KW-0031">Aminopeptidase</keyword>
<dbReference type="Pfam" id="PF00557">
    <property type="entry name" value="Peptidase_M24"/>
    <property type="match status" value="1"/>
</dbReference>
<dbReference type="PANTHER" id="PTHR45777:SF2">
    <property type="entry name" value="METHIONINE AMINOPEPTIDASE 2"/>
    <property type="match status" value="1"/>
</dbReference>
<dbReference type="InterPro" id="IPR001714">
    <property type="entry name" value="Pept_M24_MAP"/>
</dbReference>
<dbReference type="InterPro" id="IPR036390">
    <property type="entry name" value="WH_DNA-bd_sf"/>
</dbReference>
<dbReference type="SUPFAM" id="SSF46785">
    <property type="entry name" value="Winged helix' DNA-binding domain"/>
    <property type="match status" value="1"/>
</dbReference>
<dbReference type="InterPro" id="IPR002468">
    <property type="entry name" value="Pept_M24A_MAP2"/>
</dbReference>
<reference evidence="10" key="2">
    <citation type="submission" date="2021-05" db="EMBL/GenBank/DDBJ databases">
        <title>Protein family content uncovers lineage relationships and bacterial pathway maintenance mechanisms in DPANN archaea.</title>
        <authorList>
            <person name="Castelle C.J."/>
            <person name="Meheust R."/>
            <person name="Jaffe A.L."/>
            <person name="Seitz K."/>
            <person name="Gong X."/>
            <person name="Baker B.J."/>
            <person name="Banfield J.F."/>
        </authorList>
    </citation>
    <scope>NUCLEOTIDE SEQUENCE</scope>
    <source>
        <strain evidence="10">RIFCSPLOWO2_01_FULL_AR10_48_17</strain>
    </source>
</reference>
<evidence type="ECO:0000256" key="5">
    <source>
        <dbReference type="ARBA" id="ARBA00022670"/>
    </source>
</evidence>
<dbReference type="EMBL" id="JAGVWC010000009">
    <property type="protein sequence ID" value="MBS3061465.1"/>
    <property type="molecule type" value="Genomic_DNA"/>
</dbReference>
<name>A0A8T4LDV0_9ARCH</name>